<comment type="caution">
    <text evidence="1">The sequence shown here is derived from an EMBL/GenBank/DDBJ whole genome shotgun (WGS) entry which is preliminary data.</text>
</comment>
<keyword evidence="2" id="KW-1185">Reference proteome</keyword>
<evidence type="ECO:0000313" key="1">
    <source>
        <dbReference type="EMBL" id="GGB68493.1"/>
    </source>
</evidence>
<organism evidence="1 2">
    <name type="scientific">Henriciella pelagia</name>
    <dbReference type="NCBI Taxonomy" id="1977912"/>
    <lineage>
        <taxon>Bacteria</taxon>
        <taxon>Pseudomonadati</taxon>
        <taxon>Pseudomonadota</taxon>
        <taxon>Alphaproteobacteria</taxon>
        <taxon>Hyphomonadales</taxon>
        <taxon>Hyphomonadaceae</taxon>
        <taxon>Henriciella</taxon>
    </lineage>
</organism>
<dbReference type="PANTHER" id="PTHR48079:SF6">
    <property type="entry name" value="NAD(P)-BINDING DOMAIN-CONTAINING PROTEIN-RELATED"/>
    <property type="match status" value="1"/>
</dbReference>
<dbReference type="EMBL" id="BMKF01000002">
    <property type="protein sequence ID" value="GGB68493.1"/>
    <property type="molecule type" value="Genomic_DNA"/>
</dbReference>
<proteinExistence type="predicted"/>
<sequence length="284" mass="30670">MTDQSRKLLLIGPGYSARALADLCQREGGWQVFGTARSEEKAARLKEDGISPVLTSDTAGLRAAGQDSHWVISTPPGDKGCPGFDLVGGQAAGAASITYLSTTGVYGDLEGGWAFEWLPVNPGSKRGERRVLAERQWLGARADTRLIRLPGIYGPGRSQLDKVREGKQEQVVKQGQVFSRIHVEDLASGLKALIDRPHLSGPFNLCDDEPAPPQDVMVFAAELIGAAVPVFVDLETADVSEMAKSFYAECKRVPNARLKAATGWRPAHPTYREGLSAIFRAENN</sequence>
<dbReference type="SUPFAM" id="SSF51735">
    <property type="entry name" value="NAD(P)-binding Rossmann-fold domains"/>
    <property type="match status" value="1"/>
</dbReference>
<dbReference type="Gene3D" id="3.40.50.720">
    <property type="entry name" value="NAD(P)-binding Rossmann-like Domain"/>
    <property type="match status" value="1"/>
</dbReference>
<dbReference type="InterPro" id="IPR051783">
    <property type="entry name" value="NAD(P)-dependent_oxidoreduct"/>
</dbReference>
<reference evidence="2" key="1">
    <citation type="journal article" date="2019" name="Int. J. Syst. Evol. Microbiol.">
        <title>The Global Catalogue of Microorganisms (GCM) 10K type strain sequencing project: providing services to taxonomists for standard genome sequencing and annotation.</title>
        <authorList>
            <consortium name="The Broad Institute Genomics Platform"/>
            <consortium name="The Broad Institute Genome Sequencing Center for Infectious Disease"/>
            <person name="Wu L."/>
            <person name="Ma J."/>
        </authorList>
    </citation>
    <scope>NUCLEOTIDE SEQUENCE [LARGE SCALE GENOMIC DNA]</scope>
    <source>
        <strain evidence="2">CGMCC 1.15928</strain>
    </source>
</reference>
<accession>A0ABQ1JKD2</accession>
<dbReference type="Proteomes" id="UP000628854">
    <property type="component" value="Unassembled WGS sequence"/>
</dbReference>
<evidence type="ECO:0000313" key="2">
    <source>
        <dbReference type="Proteomes" id="UP000628854"/>
    </source>
</evidence>
<dbReference type="InterPro" id="IPR036291">
    <property type="entry name" value="NAD(P)-bd_dom_sf"/>
</dbReference>
<dbReference type="RefSeq" id="WP_084393012.1">
    <property type="nucleotide sequence ID" value="NZ_BMKF01000002.1"/>
</dbReference>
<protein>
    <submittedName>
        <fullName evidence="1">NAD(P)-dependent oxidoreductase</fullName>
    </submittedName>
</protein>
<name>A0ABQ1JKD2_9PROT</name>
<gene>
    <name evidence="1" type="ORF">GCM10011503_16360</name>
</gene>
<dbReference type="PANTHER" id="PTHR48079">
    <property type="entry name" value="PROTEIN YEEZ"/>
    <property type="match status" value="1"/>
</dbReference>